<dbReference type="Proteomes" id="UP001299068">
    <property type="component" value="Unassembled WGS sequence"/>
</dbReference>
<dbReference type="Pfam" id="PF02518">
    <property type="entry name" value="HATPase_c"/>
    <property type="match status" value="1"/>
</dbReference>
<evidence type="ECO:0000256" key="8">
    <source>
        <dbReference type="ARBA" id="ARBA00022989"/>
    </source>
</evidence>
<dbReference type="InterPro" id="IPR036890">
    <property type="entry name" value="HATPase_C_sf"/>
</dbReference>
<dbReference type="PANTHER" id="PTHR45453">
    <property type="entry name" value="PHOSPHATE REGULON SENSOR PROTEIN PHOR"/>
    <property type="match status" value="1"/>
</dbReference>
<dbReference type="InterPro" id="IPR004358">
    <property type="entry name" value="Sig_transdc_His_kin-like_C"/>
</dbReference>
<evidence type="ECO:0000256" key="9">
    <source>
        <dbReference type="ARBA" id="ARBA00023012"/>
    </source>
</evidence>
<comment type="catalytic activity">
    <reaction evidence="1">
        <text>ATP + protein L-histidine = ADP + protein N-phospho-L-histidine.</text>
        <dbReference type="EC" id="2.7.13.3"/>
    </reaction>
</comment>
<evidence type="ECO:0000313" key="13">
    <source>
        <dbReference type="EMBL" id="MBY0754465.1"/>
    </source>
</evidence>
<protein>
    <recommendedName>
        <fullName evidence="3">histidine kinase</fullName>
        <ecNumber evidence="3">2.7.13.3</ecNumber>
    </recommendedName>
</protein>
<dbReference type="RefSeq" id="WP_221859095.1">
    <property type="nucleotide sequence ID" value="NZ_JAIKTU010000002.1"/>
</dbReference>
<evidence type="ECO:0000256" key="7">
    <source>
        <dbReference type="ARBA" id="ARBA00022777"/>
    </source>
</evidence>
<keyword evidence="5" id="KW-0808">Transferase</keyword>
<evidence type="ECO:0000256" key="3">
    <source>
        <dbReference type="ARBA" id="ARBA00012438"/>
    </source>
</evidence>
<feature type="domain" description="Histidine kinase" evidence="12">
    <location>
        <begin position="126"/>
        <end position="332"/>
    </location>
</feature>
<dbReference type="SMART" id="SM00387">
    <property type="entry name" value="HATPase_c"/>
    <property type="match status" value="1"/>
</dbReference>
<dbReference type="PROSITE" id="PS50109">
    <property type="entry name" value="HIS_KIN"/>
    <property type="match status" value="1"/>
</dbReference>
<sequence>MSIIEFFKERVIFLIINILILVFTGVLLKALKVNLYAIIFIVVINFIGIIVLHIYEYIKKKKYYDEVLSNLKSLDKKYLISEVMDEADFLDGKILYSIIQETNKSMNDEILKLKLNIGEYKEYIELWVHEIKTPISTCRLLIENNDLPVTESIGEEIEKVENYIEQALFYARSNALEKDYIIKEIKLIDCIKSSIKKNLNQLIENKIKIDITNIEDIIYSDSKWVEFILNQIISNSIKYRREDNNILKFYSEKIDENIILTIEDNGIGMDEKDVLKAFDKGYTGSNGRKFTKSTGIGLYLCNKLCEKLGLNIKLESSLNEGTKVSILFPINKMMLFD</sequence>
<comment type="caution">
    <text evidence="13">The sequence shown here is derived from an EMBL/GenBank/DDBJ whole genome shotgun (WGS) entry which is preliminary data.</text>
</comment>
<gene>
    <name evidence="13" type="ORF">K5V21_03245</name>
</gene>
<proteinExistence type="predicted"/>
<dbReference type="SUPFAM" id="SSF55874">
    <property type="entry name" value="ATPase domain of HSP90 chaperone/DNA topoisomerase II/histidine kinase"/>
    <property type="match status" value="1"/>
</dbReference>
<evidence type="ECO:0000313" key="14">
    <source>
        <dbReference type="Proteomes" id="UP001299068"/>
    </source>
</evidence>
<feature type="transmembrane region" description="Helical" evidence="11">
    <location>
        <begin position="12"/>
        <end position="30"/>
    </location>
</feature>
<dbReference type="PRINTS" id="PR00344">
    <property type="entry name" value="BCTRLSENSOR"/>
</dbReference>
<dbReference type="InterPro" id="IPR005467">
    <property type="entry name" value="His_kinase_dom"/>
</dbReference>
<evidence type="ECO:0000256" key="5">
    <source>
        <dbReference type="ARBA" id="ARBA00022679"/>
    </source>
</evidence>
<keyword evidence="7 13" id="KW-0418">Kinase</keyword>
<comment type="subcellular location">
    <subcellularLocation>
        <location evidence="2">Cell membrane</location>
        <topology evidence="2">Multi-pass membrane protein</topology>
    </subcellularLocation>
</comment>
<name>A0ABS7KUH5_CLOSR</name>
<keyword evidence="10 11" id="KW-0472">Membrane</keyword>
<evidence type="ECO:0000256" key="11">
    <source>
        <dbReference type="SAM" id="Phobius"/>
    </source>
</evidence>
<evidence type="ECO:0000256" key="4">
    <source>
        <dbReference type="ARBA" id="ARBA00022475"/>
    </source>
</evidence>
<evidence type="ECO:0000259" key="12">
    <source>
        <dbReference type="PROSITE" id="PS50109"/>
    </source>
</evidence>
<keyword evidence="9" id="KW-0902">Two-component regulatory system</keyword>
<reference evidence="13 14" key="1">
    <citation type="journal article" date="2021" name="Cell Host Microbe">
        <title>in vivo commensal control of Clostridioides difficile virulence.</title>
        <authorList>
            <person name="Girinathan B.P."/>
            <person name="Dibenedetto N."/>
            <person name="Worley J.N."/>
            <person name="Peltier J."/>
            <person name="Arrieta-Ortiz M.L."/>
            <person name="Rupa Christinal Immanuel S."/>
            <person name="Lavin R."/>
            <person name="Delaney M.L."/>
            <person name="Cummins C."/>
            <person name="Hoffmann M."/>
            <person name="Luo Y."/>
            <person name="Gonzalez-Escalona N."/>
            <person name="Allard M."/>
            <person name="Onderdonk A.B."/>
            <person name="Gerber G.K."/>
            <person name="Sonenshein A.L."/>
            <person name="Baliga N."/>
            <person name="Dupuy B."/>
            <person name="Bry L."/>
        </authorList>
    </citation>
    <scope>NUCLEOTIDE SEQUENCE [LARGE SCALE GENOMIC DNA]</scope>
    <source>
        <strain evidence="13 14">DSM 599</strain>
    </source>
</reference>
<keyword evidence="14" id="KW-1185">Reference proteome</keyword>
<evidence type="ECO:0000256" key="10">
    <source>
        <dbReference type="ARBA" id="ARBA00023136"/>
    </source>
</evidence>
<keyword evidence="4" id="KW-1003">Cell membrane</keyword>
<keyword evidence="6 11" id="KW-0812">Transmembrane</keyword>
<dbReference type="PANTHER" id="PTHR45453:SF2">
    <property type="entry name" value="HISTIDINE KINASE"/>
    <property type="match status" value="1"/>
</dbReference>
<dbReference type="InterPro" id="IPR003594">
    <property type="entry name" value="HATPase_dom"/>
</dbReference>
<evidence type="ECO:0000256" key="6">
    <source>
        <dbReference type="ARBA" id="ARBA00022692"/>
    </source>
</evidence>
<keyword evidence="8 11" id="KW-1133">Transmembrane helix</keyword>
<dbReference type="Gene3D" id="3.30.565.10">
    <property type="entry name" value="Histidine kinase-like ATPase, C-terminal domain"/>
    <property type="match status" value="1"/>
</dbReference>
<dbReference type="EC" id="2.7.13.3" evidence="3"/>
<accession>A0ABS7KUH5</accession>
<dbReference type="GO" id="GO:0016301">
    <property type="term" value="F:kinase activity"/>
    <property type="evidence" value="ECO:0007669"/>
    <property type="project" value="UniProtKB-KW"/>
</dbReference>
<organism evidence="13 14">
    <name type="scientific">Clostridium sardiniense</name>
    <name type="common">Clostridium absonum</name>
    <dbReference type="NCBI Taxonomy" id="29369"/>
    <lineage>
        <taxon>Bacteria</taxon>
        <taxon>Bacillati</taxon>
        <taxon>Bacillota</taxon>
        <taxon>Clostridia</taxon>
        <taxon>Eubacteriales</taxon>
        <taxon>Clostridiaceae</taxon>
        <taxon>Clostridium</taxon>
    </lineage>
</organism>
<evidence type="ECO:0000256" key="1">
    <source>
        <dbReference type="ARBA" id="ARBA00000085"/>
    </source>
</evidence>
<dbReference type="EMBL" id="JAIKTU010000002">
    <property type="protein sequence ID" value="MBY0754465.1"/>
    <property type="molecule type" value="Genomic_DNA"/>
</dbReference>
<dbReference type="InterPro" id="IPR050351">
    <property type="entry name" value="BphY/WalK/GraS-like"/>
</dbReference>
<evidence type="ECO:0000256" key="2">
    <source>
        <dbReference type="ARBA" id="ARBA00004651"/>
    </source>
</evidence>
<feature type="transmembrane region" description="Helical" evidence="11">
    <location>
        <begin position="36"/>
        <end position="55"/>
    </location>
</feature>